<organism evidence="3 4">
    <name type="scientific">Carnegiea gigantea</name>
    <dbReference type="NCBI Taxonomy" id="171969"/>
    <lineage>
        <taxon>Eukaryota</taxon>
        <taxon>Viridiplantae</taxon>
        <taxon>Streptophyta</taxon>
        <taxon>Embryophyta</taxon>
        <taxon>Tracheophyta</taxon>
        <taxon>Spermatophyta</taxon>
        <taxon>Magnoliopsida</taxon>
        <taxon>eudicotyledons</taxon>
        <taxon>Gunneridae</taxon>
        <taxon>Pentapetalae</taxon>
        <taxon>Caryophyllales</taxon>
        <taxon>Cactineae</taxon>
        <taxon>Cactaceae</taxon>
        <taxon>Cactoideae</taxon>
        <taxon>Echinocereeae</taxon>
        <taxon>Carnegiea</taxon>
    </lineage>
</organism>
<keyword evidence="2" id="KW-0732">Signal</keyword>
<evidence type="ECO:0000313" key="4">
    <source>
        <dbReference type="Proteomes" id="UP001153076"/>
    </source>
</evidence>
<reference evidence="3" key="1">
    <citation type="submission" date="2022-04" db="EMBL/GenBank/DDBJ databases">
        <title>Carnegiea gigantea Genome sequencing and assembly v2.</title>
        <authorList>
            <person name="Copetti D."/>
            <person name="Sanderson M.J."/>
            <person name="Burquez A."/>
            <person name="Wojciechowski M.F."/>
        </authorList>
    </citation>
    <scope>NUCLEOTIDE SEQUENCE</scope>
    <source>
        <strain evidence="3">SGP5-SGP5p</strain>
        <tissue evidence="3">Aerial part</tissue>
    </source>
</reference>
<protein>
    <submittedName>
        <fullName evidence="3">Uncharacterized protein</fullName>
    </submittedName>
</protein>
<dbReference type="Gene3D" id="1.25.40.420">
    <property type="match status" value="1"/>
</dbReference>
<dbReference type="Proteomes" id="UP001153076">
    <property type="component" value="Unassembled WGS sequence"/>
</dbReference>
<dbReference type="GO" id="GO:0046872">
    <property type="term" value="F:metal ion binding"/>
    <property type="evidence" value="ECO:0007669"/>
    <property type="project" value="UniProtKB-KW"/>
</dbReference>
<dbReference type="GO" id="GO:0006355">
    <property type="term" value="P:regulation of DNA-templated transcription"/>
    <property type="evidence" value="ECO:0007669"/>
    <property type="project" value="UniProtKB-ARBA"/>
</dbReference>
<evidence type="ECO:0000256" key="2">
    <source>
        <dbReference type="SAM" id="SignalP"/>
    </source>
</evidence>
<keyword evidence="1" id="KW-0479">Metal-binding</keyword>
<comment type="caution">
    <text evidence="3">The sequence shown here is derived from an EMBL/GenBank/DDBJ whole genome shotgun (WGS) entry which is preliminary data.</text>
</comment>
<dbReference type="GO" id="GO:0005516">
    <property type="term" value="F:calmodulin binding"/>
    <property type="evidence" value="ECO:0007669"/>
    <property type="project" value="UniProtKB-ARBA"/>
</dbReference>
<dbReference type="GO" id="GO:0009725">
    <property type="term" value="P:response to hormone"/>
    <property type="evidence" value="ECO:0007669"/>
    <property type="project" value="UniProtKB-ARBA"/>
</dbReference>
<dbReference type="OrthoDB" id="636773at2759"/>
<dbReference type="AlphaFoldDB" id="A0A9Q1GY87"/>
<keyword evidence="4" id="KW-1185">Reference proteome</keyword>
<evidence type="ECO:0000256" key="1">
    <source>
        <dbReference type="ARBA" id="ARBA00022723"/>
    </source>
</evidence>
<proteinExistence type="predicted"/>
<dbReference type="GO" id="GO:0009751">
    <property type="term" value="P:response to salicylic acid"/>
    <property type="evidence" value="ECO:0007669"/>
    <property type="project" value="UniProtKB-ARBA"/>
</dbReference>
<dbReference type="FunFam" id="1.25.40.420:FF:000012">
    <property type="entry name" value="BTB/POZ and TAZ domain-containing protein 2"/>
    <property type="match status" value="1"/>
</dbReference>
<accession>A0A9Q1GY87</accession>
<dbReference type="PANTHER" id="PTHR46287">
    <property type="entry name" value="BTB/POZ AND TAZ DOMAIN-CONTAINING PROTEIN 3-RELATED"/>
    <property type="match status" value="1"/>
</dbReference>
<name>A0A9Q1GY87_9CARY</name>
<dbReference type="EMBL" id="JAKOGI010001122">
    <property type="protein sequence ID" value="KAJ8427617.1"/>
    <property type="molecule type" value="Genomic_DNA"/>
</dbReference>
<dbReference type="PANTHER" id="PTHR46287:SF11">
    <property type="entry name" value="BTB_POZ AND TAZ DOMAIN-CONTAINING PROTEIN 4"/>
    <property type="match status" value="1"/>
</dbReference>
<sequence>MKEYVLHLLVISHVFAVPYLKTESEAQLENDLFSLETVIDVFQLALLCDASRLAVICRRMTSDNFKDVSSTEGWRVMKEAHPVLERQILEAVVDANAAAWWWFGNKTFHFELTEAKELVKKSNEGKMSIQLFEATGLCSLQEGSIVQKRQGKECKTQQKGRDEVEDIEIEDHLWVAIFFLN</sequence>
<gene>
    <name evidence="3" type="ORF">Cgig2_010879</name>
</gene>
<dbReference type="GO" id="GO:0042542">
    <property type="term" value="P:response to hydrogen peroxide"/>
    <property type="evidence" value="ECO:0007669"/>
    <property type="project" value="UniProtKB-ARBA"/>
</dbReference>
<evidence type="ECO:0000313" key="3">
    <source>
        <dbReference type="EMBL" id="KAJ8427617.1"/>
    </source>
</evidence>
<feature type="signal peptide" evidence="2">
    <location>
        <begin position="1"/>
        <end position="16"/>
    </location>
</feature>
<dbReference type="InterPro" id="IPR044513">
    <property type="entry name" value="BT1/2/3/4/5"/>
</dbReference>
<feature type="chain" id="PRO_5040418701" evidence="2">
    <location>
        <begin position="17"/>
        <end position="181"/>
    </location>
</feature>